<dbReference type="AlphaFoldDB" id="A0A1M6GPU7"/>
<dbReference type="SUPFAM" id="SSF53187">
    <property type="entry name" value="Zn-dependent exopeptidases"/>
    <property type="match status" value="1"/>
</dbReference>
<dbReference type="CDD" id="cd02696">
    <property type="entry name" value="MurNAc-LAA"/>
    <property type="match status" value="1"/>
</dbReference>
<dbReference type="EMBL" id="FQYO01000005">
    <property type="protein sequence ID" value="SHJ11984.1"/>
    <property type="molecule type" value="Genomic_DNA"/>
</dbReference>
<dbReference type="PANTHER" id="PTHR30404">
    <property type="entry name" value="N-ACETYLMURAMOYL-L-ALANINE AMIDASE"/>
    <property type="match status" value="1"/>
</dbReference>
<evidence type="ECO:0000313" key="6">
    <source>
        <dbReference type="EMBL" id="SHJ11984.1"/>
    </source>
</evidence>
<dbReference type="STRING" id="1447782.SAMN05444417_2849"/>
<evidence type="ECO:0000256" key="4">
    <source>
        <dbReference type="SAM" id="SignalP"/>
    </source>
</evidence>
<dbReference type="Gene3D" id="2.60.40.3500">
    <property type="match status" value="1"/>
</dbReference>
<dbReference type="Pfam" id="PF01520">
    <property type="entry name" value="Amidase_3"/>
    <property type="match status" value="1"/>
</dbReference>
<dbReference type="PANTHER" id="PTHR30404:SF0">
    <property type="entry name" value="N-ACETYLMURAMOYL-L-ALANINE AMIDASE AMIC"/>
    <property type="match status" value="1"/>
</dbReference>
<evidence type="ECO:0000256" key="1">
    <source>
        <dbReference type="ARBA" id="ARBA00001561"/>
    </source>
</evidence>
<evidence type="ECO:0000313" key="7">
    <source>
        <dbReference type="Proteomes" id="UP000184292"/>
    </source>
</evidence>
<dbReference type="InterPro" id="IPR002508">
    <property type="entry name" value="MurNAc-LAA_cat"/>
</dbReference>
<dbReference type="Gene3D" id="3.40.630.40">
    <property type="entry name" value="Zn-dependent exopeptidases"/>
    <property type="match status" value="1"/>
</dbReference>
<dbReference type="SMART" id="SM00646">
    <property type="entry name" value="Ami_3"/>
    <property type="match status" value="1"/>
</dbReference>
<proteinExistence type="predicted"/>
<sequence length="407" mass="42433">MRRLRDLFAAATLALACLLTAPAPAQELSGLARFDPARSVVTDAGAGLSVEIGLSIPVPWRVYTLADPSRLVLDFREVDWTGARRETLLNADNATGLRFGPLRPGWSRLVVDLAGPLVVASAGMEVTPAGRADLTVRLDPASQAAFAAASGAPDDSGWDDLIADLPPPAPAKDGPLVVAVDPGHGGIDPGAERAGLTEADLMLALGRELAEAINRTDGMQAMLTRDDDVFVPLSQRMTLARAAGASVLISLHADALEEGRATGASIYTLDAGASGEASERMAERHDRGDLLGGLDLSGQDDTVATVLMDLARLETGPASDRLAMALVSGLQSRGAPLNSRPRRSAPLAVLNAADFPSVLVETGFLSSEADRERLSTAEGRAPLVEGLLLGIVRFAAGEEARAPLIRR</sequence>
<reference evidence="6 7" key="1">
    <citation type="submission" date="2016-11" db="EMBL/GenBank/DDBJ databases">
        <authorList>
            <person name="Jaros S."/>
            <person name="Januszkiewicz K."/>
            <person name="Wedrychowicz H."/>
        </authorList>
    </citation>
    <scope>NUCLEOTIDE SEQUENCE [LARGE SCALE GENOMIC DNA]</scope>
    <source>
        <strain evidence="6 7">DSM 100565</strain>
    </source>
</reference>
<keyword evidence="3" id="KW-0378">Hydrolase</keyword>
<dbReference type="PROSITE" id="PS51257">
    <property type="entry name" value="PROKAR_LIPOPROTEIN"/>
    <property type="match status" value="1"/>
</dbReference>
<gene>
    <name evidence="6" type="ORF">SAMN05444417_2849</name>
</gene>
<dbReference type="RefSeq" id="WP_083601394.1">
    <property type="nucleotide sequence ID" value="NZ_FQYO01000005.1"/>
</dbReference>
<dbReference type="GO" id="GO:0009253">
    <property type="term" value="P:peptidoglycan catabolic process"/>
    <property type="evidence" value="ECO:0007669"/>
    <property type="project" value="InterPro"/>
</dbReference>
<name>A0A1M6GPU7_9RHOB</name>
<evidence type="ECO:0000256" key="3">
    <source>
        <dbReference type="ARBA" id="ARBA00022801"/>
    </source>
</evidence>
<dbReference type="Proteomes" id="UP000184292">
    <property type="component" value="Unassembled WGS sequence"/>
</dbReference>
<keyword evidence="4" id="KW-0732">Signal</keyword>
<evidence type="ECO:0000256" key="2">
    <source>
        <dbReference type="ARBA" id="ARBA00011901"/>
    </source>
</evidence>
<feature type="domain" description="MurNAc-LAA" evidence="5">
    <location>
        <begin position="237"/>
        <end position="392"/>
    </location>
</feature>
<protein>
    <recommendedName>
        <fullName evidence="2">N-acetylmuramoyl-L-alanine amidase</fullName>
        <ecNumber evidence="2">3.5.1.28</ecNumber>
    </recommendedName>
</protein>
<feature type="signal peptide" evidence="4">
    <location>
        <begin position="1"/>
        <end position="25"/>
    </location>
</feature>
<comment type="catalytic activity">
    <reaction evidence="1">
        <text>Hydrolyzes the link between N-acetylmuramoyl residues and L-amino acid residues in certain cell-wall glycopeptides.</text>
        <dbReference type="EC" id="3.5.1.28"/>
    </reaction>
</comment>
<accession>A0A1M6GPU7</accession>
<dbReference type="GO" id="GO:0030288">
    <property type="term" value="C:outer membrane-bounded periplasmic space"/>
    <property type="evidence" value="ECO:0007669"/>
    <property type="project" value="TreeGrafter"/>
</dbReference>
<dbReference type="InterPro" id="IPR050695">
    <property type="entry name" value="N-acetylmuramoyl_amidase_3"/>
</dbReference>
<dbReference type="GO" id="GO:0008745">
    <property type="term" value="F:N-acetylmuramoyl-L-alanine amidase activity"/>
    <property type="evidence" value="ECO:0007669"/>
    <property type="project" value="UniProtKB-EC"/>
</dbReference>
<dbReference type="EC" id="3.5.1.28" evidence="2"/>
<feature type="chain" id="PRO_5012522608" description="N-acetylmuramoyl-L-alanine amidase" evidence="4">
    <location>
        <begin position="26"/>
        <end position="407"/>
    </location>
</feature>
<organism evidence="6 7">
    <name type="scientific">Wenxinia saemankumensis</name>
    <dbReference type="NCBI Taxonomy" id="1447782"/>
    <lineage>
        <taxon>Bacteria</taxon>
        <taxon>Pseudomonadati</taxon>
        <taxon>Pseudomonadota</taxon>
        <taxon>Alphaproteobacteria</taxon>
        <taxon>Rhodobacterales</taxon>
        <taxon>Roseobacteraceae</taxon>
        <taxon>Wenxinia</taxon>
    </lineage>
</organism>
<evidence type="ECO:0000259" key="5">
    <source>
        <dbReference type="SMART" id="SM00646"/>
    </source>
</evidence>
<keyword evidence="7" id="KW-1185">Reference proteome</keyword>